<evidence type="ECO:0000313" key="4">
    <source>
        <dbReference type="EMBL" id="GAI57732.1"/>
    </source>
</evidence>
<name>X1PN75_9ZZZZ</name>
<keyword evidence="2" id="KW-0342">GTP-binding</keyword>
<proteinExistence type="predicted"/>
<feature type="domain" description="Tubulin-like CetZ C-terminal" evidence="3">
    <location>
        <begin position="3"/>
        <end position="67"/>
    </location>
</feature>
<dbReference type="InterPro" id="IPR048737">
    <property type="entry name" value="CetZ_C"/>
</dbReference>
<comment type="caution">
    <text evidence="4">The sequence shown here is derived from an EMBL/GenBank/DDBJ whole genome shotgun (WGS) entry which is preliminary data.</text>
</comment>
<reference evidence="4" key="1">
    <citation type="journal article" date="2014" name="Front. Microbiol.">
        <title>High frequency of phylogenetically diverse reductive dehalogenase-homologous genes in deep subseafloor sedimentary metagenomes.</title>
        <authorList>
            <person name="Kawai M."/>
            <person name="Futagami T."/>
            <person name="Toyoda A."/>
            <person name="Takaki Y."/>
            <person name="Nishi S."/>
            <person name="Hori S."/>
            <person name="Arai W."/>
            <person name="Tsubouchi T."/>
            <person name="Morono Y."/>
            <person name="Uchiyama I."/>
            <person name="Ito T."/>
            <person name="Fujiyama A."/>
            <person name="Inagaki F."/>
            <person name="Takami H."/>
        </authorList>
    </citation>
    <scope>NUCLEOTIDE SEQUENCE</scope>
    <source>
        <strain evidence="4">Expedition CK06-06</strain>
    </source>
</reference>
<dbReference type="Pfam" id="PF21011">
    <property type="entry name" value="CetZ_C"/>
    <property type="match status" value="1"/>
</dbReference>
<dbReference type="InterPro" id="IPR037103">
    <property type="entry name" value="Tubulin/FtsZ-like_C"/>
</dbReference>
<feature type="non-terminal residue" evidence="4">
    <location>
        <position position="1"/>
    </location>
</feature>
<dbReference type="AlphaFoldDB" id="X1PN75"/>
<evidence type="ECO:0000256" key="1">
    <source>
        <dbReference type="ARBA" id="ARBA00022741"/>
    </source>
</evidence>
<gene>
    <name evidence="4" type="ORF">S06H3_53635</name>
</gene>
<protein>
    <recommendedName>
        <fullName evidence="3">Tubulin-like CetZ C-terminal domain-containing protein</fullName>
    </recommendedName>
</protein>
<accession>X1PN75</accession>
<dbReference type="Gene3D" id="3.30.1330.20">
    <property type="entry name" value="Tubulin/FtsZ, C-terminal domain"/>
    <property type="match status" value="1"/>
</dbReference>
<dbReference type="GO" id="GO:0005525">
    <property type="term" value="F:GTP binding"/>
    <property type="evidence" value="ECO:0007669"/>
    <property type="project" value="UniProtKB-KW"/>
</dbReference>
<keyword evidence="1" id="KW-0547">Nucleotide-binding</keyword>
<organism evidence="4">
    <name type="scientific">marine sediment metagenome</name>
    <dbReference type="NCBI Taxonomy" id="412755"/>
    <lineage>
        <taxon>unclassified sequences</taxon>
        <taxon>metagenomes</taxon>
        <taxon>ecological metagenomes</taxon>
    </lineage>
</organism>
<evidence type="ECO:0000256" key="2">
    <source>
        <dbReference type="ARBA" id="ARBA00023134"/>
    </source>
</evidence>
<evidence type="ECO:0000259" key="3">
    <source>
        <dbReference type="Pfam" id="PF21011"/>
    </source>
</evidence>
<dbReference type="EMBL" id="BARV01034213">
    <property type="protein sequence ID" value="GAI57732.1"/>
    <property type="molecule type" value="Genomic_DNA"/>
</dbReference>
<sequence length="69" mass="7611">SLLVGPSEELPRSGIERSKQWITKAMPNARLRAGDLPIRWTGKLARGGVMGILMLSGIRNFPRIKKLGN</sequence>